<dbReference type="PRINTS" id="PR01021">
    <property type="entry name" value="OMPADOMAIN"/>
</dbReference>
<protein>
    <submittedName>
        <fullName evidence="8">OmpA family protein</fullName>
    </submittedName>
</protein>
<evidence type="ECO:0000256" key="1">
    <source>
        <dbReference type="ARBA" id="ARBA00004442"/>
    </source>
</evidence>
<reference evidence="8" key="1">
    <citation type="submission" date="2022-07" db="EMBL/GenBank/DDBJ databases">
        <title>Complete genome of Vibrio japonicus strain JCM 31412T and phylogenomic assessment of the Nereis clade of the genus Vibrio.</title>
        <authorList>
            <person name="Shlafstein M.D."/>
            <person name="Emsley S.A."/>
            <person name="Ushijima B."/>
            <person name="Videau P."/>
            <person name="Saw J.H."/>
        </authorList>
    </citation>
    <scope>NUCLEOTIDE SEQUENCE</scope>
    <source>
        <strain evidence="8">JCM 31412</strain>
    </source>
</reference>
<dbReference type="SUPFAM" id="SSF103088">
    <property type="entry name" value="OmpA-like"/>
    <property type="match status" value="1"/>
</dbReference>
<feature type="transmembrane region" description="Helical" evidence="5">
    <location>
        <begin position="32"/>
        <end position="51"/>
    </location>
</feature>
<evidence type="ECO:0000256" key="5">
    <source>
        <dbReference type="SAM" id="Phobius"/>
    </source>
</evidence>
<gene>
    <name evidence="8" type="ORF">NP165_16570</name>
</gene>
<evidence type="ECO:0000256" key="3">
    <source>
        <dbReference type="ARBA" id="ARBA00023237"/>
    </source>
</evidence>
<dbReference type="Gene3D" id="3.30.1330.60">
    <property type="entry name" value="OmpA-like domain"/>
    <property type="match status" value="1"/>
</dbReference>
<keyword evidence="5" id="KW-0812">Transmembrane</keyword>
<dbReference type="PROSITE" id="PS51257">
    <property type="entry name" value="PROKAR_LIPOPROTEIN"/>
    <property type="match status" value="1"/>
</dbReference>
<dbReference type="InterPro" id="IPR036737">
    <property type="entry name" value="OmpA-like_sf"/>
</dbReference>
<dbReference type="InterPro" id="IPR050330">
    <property type="entry name" value="Bact_OuterMem_StrucFunc"/>
</dbReference>
<name>A0ABY5LKG9_9VIBR</name>
<comment type="subcellular location">
    <subcellularLocation>
        <location evidence="1">Cell outer membrane</location>
    </subcellularLocation>
</comment>
<keyword evidence="3" id="KW-0998">Cell outer membrane</keyword>
<feature type="chain" id="PRO_5046172106" evidence="6">
    <location>
        <begin position="24"/>
        <end position="513"/>
    </location>
</feature>
<evidence type="ECO:0000313" key="8">
    <source>
        <dbReference type="EMBL" id="UUM31916.1"/>
    </source>
</evidence>
<evidence type="ECO:0000256" key="6">
    <source>
        <dbReference type="SAM" id="SignalP"/>
    </source>
</evidence>
<dbReference type="PANTHER" id="PTHR30329">
    <property type="entry name" value="STATOR ELEMENT OF FLAGELLAR MOTOR COMPLEX"/>
    <property type="match status" value="1"/>
</dbReference>
<dbReference type="InterPro" id="IPR006664">
    <property type="entry name" value="OMP_bac"/>
</dbReference>
<keyword evidence="6" id="KW-0732">Signal</keyword>
<dbReference type="PROSITE" id="PS51123">
    <property type="entry name" value="OMPA_2"/>
    <property type="match status" value="1"/>
</dbReference>
<dbReference type="InterPro" id="IPR006665">
    <property type="entry name" value="OmpA-like"/>
</dbReference>
<evidence type="ECO:0000313" key="9">
    <source>
        <dbReference type="Proteomes" id="UP001058602"/>
    </source>
</evidence>
<keyword evidence="9" id="KW-1185">Reference proteome</keyword>
<evidence type="ECO:0000259" key="7">
    <source>
        <dbReference type="PROSITE" id="PS51123"/>
    </source>
</evidence>
<dbReference type="Proteomes" id="UP001058602">
    <property type="component" value="Chromosome 2"/>
</dbReference>
<dbReference type="Pfam" id="PF00691">
    <property type="entry name" value="OmpA"/>
    <property type="match status" value="1"/>
</dbReference>
<organism evidence="8 9">
    <name type="scientific">Vibrio japonicus</name>
    <dbReference type="NCBI Taxonomy" id="1824638"/>
    <lineage>
        <taxon>Bacteria</taxon>
        <taxon>Pseudomonadati</taxon>
        <taxon>Pseudomonadota</taxon>
        <taxon>Gammaproteobacteria</taxon>
        <taxon>Vibrionales</taxon>
        <taxon>Vibrionaceae</taxon>
        <taxon>Vibrio</taxon>
    </lineage>
</organism>
<dbReference type="CDD" id="cd07185">
    <property type="entry name" value="OmpA_C-like"/>
    <property type="match status" value="1"/>
</dbReference>
<keyword evidence="2 4" id="KW-0472">Membrane</keyword>
<evidence type="ECO:0000256" key="4">
    <source>
        <dbReference type="PROSITE-ProRule" id="PRU00473"/>
    </source>
</evidence>
<sequence length="513" mass="54782">MQNYKKIAIAVSFSLAATSCSTTGDYGGISTGTMIGCAGGLIVGGLAGKVIGGNEGAWIGAGVGALVGCSLGYYWAQREAKLAEAAQKQGVDVEFERIGAAEGDGVESMVAVQSKAIIAAENSGQKEKIEHVVGKSEIVGLSATVKGDIFRTGQTSISSQKHKRFFSNYAETVKTSDSAVLIVGHTDNTGSAKVNADVSLKRARSVAEELIRNGIPQENIYIYGAGESQPIASNTTTAGRADNRRIEVVTLSNKPEYVTNYVKYKASEPSYAKIRTTDNIAKKSSTVREQVASGQGKSSVSAKAVSDVIAKDNVRSVNSRQFIDFGGAIYQGNEDNLFAYIGAKETNSFSIIGQAVAGALEETSCVYDEPSVTTSLYKVSEKTLSTTDYLPGMNRTAWWGKVNEHGIGMAPLAVDRSTLDITENPTISVYKNYSSNRQAKPMKTAKMVDVNIYNGSEGVIYRAFIKDKNYPIKCIDIAVDKKHKNGTFNAFAGKIYYQGPKGLMMADYKPGKA</sequence>
<dbReference type="EMBL" id="CP102097">
    <property type="protein sequence ID" value="UUM31916.1"/>
    <property type="molecule type" value="Genomic_DNA"/>
</dbReference>
<feature type="domain" description="OmpA-like" evidence="7">
    <location>
        <begin position="134"/>
        <end position="254"/>
    </location>
</feature>
<feature type="transmembrane region" description="Helical" evidence="5">
    <location>
        <begin position="58"/>
        <end position="76"/>
    </location>
</feature>
<keyword evidence="5" id="KW-1133">Transmembrane helix</keyword>
<evidence type="ECO:0000256" key="2">
    <source>
        <dbReference type="ARBA" id="ARBA00023136"/>
    </source>
</evidence>
<accession>A0ABY5LKG9</accession>
<dbReference type="RefSeq" id="WP_257085636.1">
    <property type="nucleotide sequence ID" value="NZ_CP102097.1"/>
</dbReference>
<dbReference type="PANTHER" id="PTHR30329:SF21">
    <property type="entry name" value="LIPOPROTEIN YIAD-RELATED"/>
    <property type="match status" value="1"/>
</dbReference>
<feature type="signal peptide" evidence="6">
    <location>
        <begin position="1"/>
        <end position="23"/>
    </location>
</feature>
<proteinExistence type="predicted"/>